<dbReference type="GO" id="GO:0046872">
    <property type="term" value="F:metal ion binding"/>
    <property type="evidence" value="ECO:0007669"/>
    <property type="project" value="UniProtKB-KW"/>
</dbReference>
<protein>
    <submittedName>
        <fullName evidence="8">Uncharacterized protein</fullName>
    </submittedName>
</protein>
<evidence type="ECO:0000256" key="6">
    <source>
        <dbReference type="PIRSR" id="PIRSR604254-1"/>
    </source>
</evidence>
<feature type="binding site" evidence="6">
    <location>
        <position position="190"/>
    </location>
    <ligand>
        <name>Zn(2+)</name>
        <dbReference type="ChEBI" id="CHEBI:29105"/>
    </ligand>
</feature>
<feature type="transmembrane region" description="Helical" evidence="7">
    <location>
        <begin position="27"/>
        <end position="49"/>
    </location>
</feature>
<dbReference type="PANTHER" id="PTHR20855:SF52">
    <property type="entry name" value="ADIPONECTIN RECEPTOR PROTEIN"/>
    <property type="match status" value="1"/>
</dbReference>
<evidence type="ECO:0000256" key="7">
    <source>
        <dbReference type="SAM" id="Phobius"/>
    </source>
</evidence>
<gene>
    <name evidence="8" type="ORF">FEHR0123_LOCUS3146</name>
</gene>
<evidence type="ECO:0000256" key="3">
    <source>
        <dbReference type="ARBA" id="ARBA00022692"/>
    </source>
</evidence>
<dbReference type="PROSITE" id="PS51257">
    <property type="entry name" value="PROKAR_LIPOPROTEIN"/>
    <property type="match status" value="1"/>
</dbReference>
<proteinExistence type="inferred from homology"/>
<evidence type="ECO:0000256" key="4">
    <source>
        <dbReference type="ARBA" id="ARBA00022989"/>
    </source>
</evidence>
<name>A0A7S3HXQ2_9SPIT</name>
<comment type="subcellular location">
    <subcellularLocation>
        <location evidence="1">Membrane</location>
        <topology evidence="1">Multi-pass membrane protein</topology>
    </subcellularLocation>
</comment>
<comment type="similarity">
    <text evidence="2">Belongs to the ADIPOR family.</text>
</comment>
<keyword evidence="5 7" id="KW-0472">Membrane</keyword>
<sequence length="225" mass="25680">MDSLQEKIAPEFLNADQILNEVPLWPLGINIFSACFCMGCSALFHLLYVKNQRYQTNLSRLDYGGISILIFGSTFPVCYYAMACPQIDVAKNIILWSLAAVCLACFIVTLIPEFDKPKYQKVRGIMYIVLGLSTGGVFVAFQAMEPYITEHKSWIYALGGYIYIQGAIIYMIKCPERCAPGKFDLCGASHQIFHFFVLGAALLHYWESYNLFRRRQVFECPIWEN</sequence>
<accession>A0A7S3HXQ2</accession>
<reference evidence="8" key="1">
    <citation type="submission" date="2021-01" db="EMBL/GenBank/DDBJ databases">
        <authorList>
            <person name="Corre E."/>
            <person name="Pelletier E."/>
            <person name="Niang G."/>
            <person name="Scheremetjew M."/>
            <person name="Finn R."/>
            <person name="Kale V."/>
            <person name="Holt S."/>
            <person name="Cochrane G."/>
            <person name="Meng A."/>
            <person name="Brown T."/>
            <person name="Cohen L."/>
        </authorList>
    </citation>
    <scope>NUCLEOTIDE SEQUENCE</scope>
    <source>
        <strain evidence="8">Fehren 1</strain>
    </source>
</reference>
<feature type="transmembrane region" description="Helical" evidence="7">
    <location>
        <begin position="153"/>
        <end position="172"/>
    </location>
</feature>
<evidence type="ECO:0000256" key="1">
    <source>
        <dbReference type="ARBA" id="ARBA00004141"/>
    </source>
</evidence>
<feature type="transmembrane region" description="Helical" evidence="7">
    <location>
        <begin position="94"/>
        <end position="112"/>
    </location>
</feature>
<dbReference type="EMBL" id="HBIE01010250">
    <property type="protein sequence ID" value="CAE0308238.1"/>
    <property type="molecule type" value="Transcribed_RNA"/>
</dbReference>
<evidence type="ECO:0000256" key="2">
    <source>
        <dbReference type="ARBA" id="ARBA00007018"/>
    </source>
</evidence>
<dbReference type="GO" id="GO:0038023">
    <property type="term" value="F:signaling receptor activity"/>
    <property type="evidence" value="ECO:0007669"/>
    <property type="project" value="TreeGrafter"/>
</dbReference>
<dbReference type="AlphaFoldDB" id="A0A7S3HXQ2"/>
<feature type="transmembrane region" description="Helical" evidence="7">
    <location>
        <begin position="61"/>
        <end position="82"/>
    </location>
</feature>
<keyword evidence="6" id="KW-0479">Metal-binding</keyword>
<dbReference type="InterPro" id="IPR004254">
    <property type="entry name" value="AdipoR/HlyIII-related"/>
</dbReference>
<dbReference type="PANTHER" id="PTHR20855">
    <property type="entry name" value="ADIPOR/PROGESTIN RECEPTOR-RELATED"/>
    <property type="match status" value="1"/>
</dbReference>
<evidence type="ECO:0000313" key="8">
    <source>
        <dbReference type="EMBL" id="CAE0308238.1"/>
    </source>
</evidence>
<feature type="binding site" evidence="6">
    <location>
        <position position="194"/>
    </location>
    <ligand>
        <name>Zn(2+)</name>
        <dbReference type="ChEBI" id="CHEBI:29105"/>
    </ligand>
</feature>
<dbReference type="Pfam" id="PF03006">
    <property type="entry name" value="HlyIII"/>
    <property type="match status" value="1"/>
</dbReference>
<dbReference type="GO" id="GO:0016020">
    <property type="term" value="C:membrane"/>
    <property type="evidence" value="ECO:0007669"/>
    <property type="project" value="UniProtKB-SubCell"/>
</dbReference>
<keyword evidence="3 7" id="KW-0812">Transmembrane</keyword>
<evidence type="ECO:0000256" key="5">
    <source>
        <dbReference type="ARBA" id="ARBA00023136"/>
    </source>
</evidence>
<keyword evidence="4 7" id="KW-1133">Transmembrane helix</keyword>
<organism evidence="8">
    <name type="scientific">Favella ehrenbergii</name>
    <dbReference type="NCBI Taxonomy" id="182087"/>
    <lineage>
        <taxon>Eukaryota</taxon>
        <taxon>Sar</taxon>
        <taxon>Alveolata</taxon>
        <taxon>Ciliophora</taxon>
        <taxon>Intramacronucleata</taxon>
        <taxon>Spirotrichea</taxon>
        <taxon>Choreotrichia</taxon>
        <taxon>Tintinnida</taxon>
        <taxon>Xystonellidae</taxon>
        <taxon>Favella</taxon>
    </lineage>
</organism>
<feature type="binding site" evidence="6">
    <location>
        <position position="45"/>
    </location>
    <ligand>
        <name>Zn(2+)</name>
        <dbReference type="ChEBI" id="CHEBI:29105"/>
    </ligand>
</feature>
<keyword evidence="6" id="KW-0862">Zinc</keyword>
<feature type="transmembrane region" description="Helical" evidence="7">
    <location>
        <begin position="124"/>
        <end position="141"/>
    </location>
</feature>